<reference evidence="1 2" key="1">
    <citation type="submission" date="2018-03" db="EMBL/GenBank/DDBJ databases">
        <title>Genomic Encyclopedia of Type Strains, Phase III (KMG-III): the genomes of soil and plant-associated and newly described type strains.</title>
        <authorList>
            <person name="Whitman W."/>
        </authorList>
    </citation>
    <scope>NUCLEOTIDE SEQUENCE [LARGE SCALE GENOMIC DNA]</scope>
    <source>
        <strain evidence="1 2">CGMCC 1.12259</strain>
    </source>
</reference>
<evidence type="ECO:0000313" key="1">
    <source>
        <dbReference type="EMBL" id="PSL41557.1"/>
    </source>
</evidence>
<gene>
    <name evidence="1" type="ORF">B0H99_102241</name>
</gene>
<accession>A0A2P8H5Q2</accession>
<dbReference type="AlphaFoldDB" id="A0A2P8H5Q2"/>
<organism evidence="1 2">
    <name type="scientific">Planomicrobium soli</name>
    <dbReference type="NCBI Taxonomy" id="1176648"/>
    <lineage>
        <taxon>Bacteria</taxon>
        <taxon>Bacillati</taxon>
        <taxon>Bacillota</taxon>
        <taxon>Bacilli</taxon>
        <taxon>Bacillales</taxon>
        <taxon>Caryophanaceae</taxon>
        <taxon>Planomicrobium</taxon>
    </lineage>
</organism>
<dbReference type="Proteomes" id="UP000242682">
    <property type="component" value="Unassembled WGS sequence"/>
</dbReference>
<protein>
    <submittedName>
        <fullName evidence="1">Uncharacterized protein DUF4085</fullName>
    </submittedName>
</protein>
<dbReference type="Pfam" id="PF13315">
    <property type="entry name" value="DUF4085"/>
    <property type="match status" value="1"/>
</dbReference>
<dbReference type="OrthoDB" id="2563891at2"/>
<dbReference type="RefSeq" id="WP_106532242.1">
    <property type="nucleotide sequence ID" value="NZ_PYAT01000002.1"/>
</dbReference>
<proteinExistence type="predicted"/>
<comment type="caution">
    <text evidence="1">The sequence shown here is derived from an EMBL/GenBank/DDBJ whole genome shotgun (WGS) entry which is preliminary data.</text>
</comment>
<keyword evidence="2" id="KW-1185">Reference proteome</keyword>
<dbReference type="InterPro" id="IPR025144">
    <property type="entry name" value="DUF4085"/>
</dbReference>
<sequence>MKYFTKDWYEEMQVFGFLTFHETLEEWEEELAYYKAEGIDYKEINRRDLEEMRADLLKFLPESFYPYIHDGTINSGFPTQELRDMAKQWEAEREERMEALFGEYNRHYESIKDQLPAGAVQLVEESLHDATVISVEKPSDEVLIIQLDCRGCFHYFTDIELTFTGVTEANIPEEFEGAWWLYDEMDLTDPGFELQALFDSPRTEVKIVARDVKIEVLE</sequence>
<evidence type="ECO:0000313" key="2">
    <source>
        <dbReference type="Proteomes" id="UP000242682"/>
    </source>
</evidence>
<name>A0A2P8H5Q2_9BACL</name>
<dbReference type="EMBL" id="PYAT01000002">
    <property type="protein sequence ID" value="PSL41557.1"/>
    <property type="molecule type" value="Genomic_DNA"/>
</dbReference>